<dbReference type="InterPro" id="IPR035913">
    <property type="entry name" value="RPB5-like_sf"/>
</dbReference>
<name>A0A6C0CF39_9ZZZZ</name>
<evidence type="ECO:0000256" key="1">
    <source>
        <dbReference type="ARBA" id="ARBA00023163"/>
    </source>
</evidence>
<evidence type="ECO:0000313" key="3">
    <source>
        <dbReference type="EMBL" id="QHT03198.1"/>
    </source>
</evidence>
<dbReference type="PANTHER" id="PTHR10535:SF0">
    <property type="entry name" value="DNA-DIRECTED RNA POLYMERASES I, II, AND III SUBUNIT RPABC1"/>
    <property type="match status" value="1"/>
</dbReference>
<dbReference type="GO" id="GO:0003677">
    <property type="term" value="F:DNA binding"/>
    <property type="evidence" value="ECO:0007669"/>
    <property type="project" value="InterPro"/>
</dbReference>
<dbReference type="Pfam" id="PF01191">
    <property type="entry name" value="RNA_pol_Rpb5_C"/>
    <property type="match status" value="1"/>
</dbReference>
<dbReference type="EMBL" id="MN739407">
    <property type="protein sequence ID" value="QHT03198.1"/>
    <property type="molecule type" value="Genomic_DNA"/>
</dbReference>
<evidence type="ECO:0000259" key="2">
    <source>
        <dbReference type="Pfam" id="PF01191"/>
    </source>
</evidence>
<dbReference type="InterPro" id="IPR014381">
    <property type="entry name" value="Arch_Rpo5/euc_Rpb5"/>
</dbReference>
<dbReference type="GO" id="GO:0005736">
    <property type="term" value="C:RNA polymerase I complex"/>
    <property type="evidence" value="ECO:0007669"/>
    <property type="project" value="TreeGrafter"/>
</dbReference>
<dbReference type="PIRSF" id="PIRSF000747">
    <property type="entry name" value="RPB5"/>
    <property type="match status" value="1"/>
</dbReference>
<dbReference type="PANTHER" id="PTHR10535">
    <property type="entry name" value="DNA-DIRECTED RNA POLYMERASES I, II, AND III SUBUNIT RPABC1"/>
    <property type="match status" value="1"/>
</dbReference>
<organism evidence="3">
    <name type="scientific">viral metagenome</name>
    <dbReference type="NCBI Taxonomy" id="1070528"/>
    <lineage>
        <taxon>unclassified sequences</taxon>
        <taxon>metagenomes</taxon>
        <taxon>organismal metagenomes</taxon>
    </lineage>
</organism>
<keyword evidence="1" id="KW-0804">Transcription</keyword>
<protein>
    <recommendedName>
        <fullName evidence="2">RNA polymerase subunit H/Rpb5 C-terminal domain-containing protein</fullName>
    </recommendedName>
</protein>
<dbReference type="InterPro" id="IPR000783">
    <property type="entry name" value="RNA_pol_subH/Rpb5_C"/>
</dbReference>
<dbReference type="GO" id="GO:0005665">
    <property type="term" value="C:RNA polymerase II, core complex"/>
    <property type="evidence" value="ECO:0007669"/>
    <property type="project" value="TreeGrafter"/>
</dbReference>
<dbReference type="GO" id="GO:0003899">
    <property type="term" value="F:DNA-directed RNA polymerase activity"/>
    <property type="evidence" value="ECO:0007669"/>
    <property type="project" value="InterPro"/>
</dbReference>
<reference evidence="3" key="1">
    <citation type="journal article" date="2020" name="Nature">
        <title>Giant virus diversity and host interactions through global metagenomics.</title>
        <authorList>
            <person name="Schulz F."/>
            <person name="Roux S."/>
            <person name="Paez-Espino D."/>
            <person name="Jungbluth S."/>
            <person name="Walsh D.A."/>
            <person name="Denef V.J."/>
            <person name="McMahon K.D."/>
            <person name="Konstantinidis K.T."/>
            <person name="Eloe-Fadrosh E.A."/>
            <person name="Kyrpides N.C."/>
            <person name="Woyke T."/>
        </authorList>
    </citation>
    <scope>NUCLEOTIDE SEQUENCE</scope>
    <source>
        <strain evidence="3">GVMAG-M-3300020728-1</strain>
    </source>
</reference>
<dbReference type="SUPFAM" id="SSF53036">
    <property type="entry name" value="Eukaryotic RPB5 N-terminal domain"/>
    <property type="match status" value="1"/>
</dbReference>
<accession>A0A6C0CF39</accession>
<dbReference type="GO" id="GO:0042797">
    <property type="term" value="P:tRNA transcription by RNA polymerase III"/>
    <property type="evidence" value="ECO:0007669"/>
    <property type="project" value="TreeGrafter"/>
</dbReference>
<sequence>MDDRVMKTLKEMLTDRGIKGEVMDPVTPAMDETQMYNFGGVLVVYSTKNRVNGIMPFVEFAKENGFTSGMIIISETSISERVMDSLVNYIADRENPFVQVFLLASLYFNISKHRLVPKQRVLDDKERTEVSKKFDLTKLPRIESQDAMAKYLGARPGDIVEVLGMCETSGENKRWRICVAETTNG</sequence>
<feature type="domain" description="RNA polymerase subunit H/Rpb5 C-terminal" evidence="2">
    <location>
        <begin position="108"/>
        <end position="178"/>
    </location>
</feature>
<dbReference type="GO" id="GO:0006366">
    <property type="term" value="P:transcription by RNA polymerase II"/>
    <property type="evidence" value="ECO:0007669"/>
    <property type="project" value="TreeGrafter"/>
</dbReference>
<dbReference type="InterPro" id="IPR036710">
    <property type="entry name" value="RNA_pol_Rpb5_N_sf"/>
</dbReference>
<dbReference type="SUPFAM" id="SSF55287">
    <property type="entry name" value="RPB5-like RNA polymerase subunit"/>
    <property type="match status" value="1"/>
</dbReference>
<dbReference type="GO" id="GO:0006362">
    <property type="term" value="P:transcription elongation by RNA polymerase I"/>
    <property type="evidence" value="ECO:0007669"/>
    <property type="project" value="TreeGrafter"/>
</dbReference>
<proteinExistence type="predicted"/>
<dbReference type="GO" id="GO:0005666">
    <property type="term" value="C:RNA polymerase III complex"/>
    <property type="evidence" value="ECO:0007669"/>
    <property type="project" value="TreeGrafter"/>
</dbReference>
<dbReference type="Gene3D" id="3.90.940.20">
    <property type="entry name" value="RPB5-like RNA polymerase subunit"/>
    <property type="match status" value="1"/>
</dbReference>
<dbReference type="AlphaFoldDB" id="A0A6C0CF39"/>